<dbReference type="EMBL" id="SRLO01000296">
    <property type="protein sequence ID" value="TNN62313.1"/>
    <property type="molecule type" value="Genomic_DNA"/>
</dbReference>
<organism evidence="1 2">
    <name type="scientific">Liparis tanakae</name>
    <name type="common">Tanaka's snailfish</name>
    <dbReference type="NCBI Taxonomy" id="230148"/>
    <lineage>
        <taxon>Eukaryota</taxon>
        <taxon>Metazoa</taxon>
        <taxon>Chordata</taxon>
        <taxon>Craniata</taxon>
        <taxon>Vertebrata</taxon>
        <taxon>Euteleostomi</taxon>
        <taxon>Actinopterygii</taxon>
        <taxon>Neopterygii</taxon>
        <taxon>Teleostei</taxon>
        <taxon>Neoteleostei</taxon>
        <taxon>Acanthomorphata</taxon>
        <taxon>Eupercaria</taxon>
        <taxon>Perciformes</taxon>
        <taxon>Cottioidei</taxon>
        <taxon>Cottales</taxon>
        <taxon>Liparidae</taxon>
        <taxon>Liparis</taxon>
    </lineage>
</organism>
<evidence type="ECO:0000313" key="1">
    <source>
        <dbReference type="EMBL" id="TNN62313.1"/>
    </source>
</evidence>
<protein>
    <submittedName>
        <fullName evidence="1">Uncharacterized protein</fullName>
    </submittedName>
</protein>
<sequence>MQCSHSTLDTGSGMRTCLETSCKRLLNCSNSWKGRGESTVPIKCCRAKDLRAIQVFKRSAKWHSEYWTCAEDSPTSRMTFRVVLVRIDSCRTSDLLPQNSSPTCISLKEEGFTPTHTQLSKAKVDHRGRRSLYCIFWNFVSALPAHSSTYPSTTWNTVLWMAWVKCMWSWSMAAPPPYSKPEVAVSSLRMINDLPVGVSHPQGRTSLKAYTETEQMATSTRRCHHKDTALSVVMSVYLKGIPKSPHALLFPASFHPLPTCSQAGHHQSKLGLVLLLRHVVEGAAKVLFCLGQPVEAHLEPRALSDDLGGVAALRDPDVAVGRVGVSLAFKEHQLSRVDGEHFSCPQALARVHLQVRGSDAARPGVGPSSLDFNVFQREESLNGEEHRLPFDAMMER</sequence>
<evidence type="ECO:0000313" key="2">
    <source>
        <dbReference type="Proteomes" id="UP000314294"/>
    </source>
</evidence>
<comment type="caution">
    <text evidence="1">The sequence shown here is derived from an EMBL/GenBank/DDBJ whole genome shotgun (WGS) entry which is preliminary data.</text>
</comment>
<proteinExistence type="predicted"/>
<dbReference type="Proteomes" id="UP000314294">
    <property type="component" value="Unassembled WGS sequence"/>
</dbReference>
<dbReference type="AlphaFoldDB" id="A0A4Z2HBD5"/>
<name>A0A4Z2HBD5_9TELE</name>
<reference evidence="1 2" key="1">
    <citation type="submission" date="2019-03" db="EMBL/GenBank/DDBJ databases">
        <title>First draft genome of Liparis tanakae, snailfish: a comprehensive survey of snailfish specific genes.</title>
        <authorList>
            <person name="Kim W."/>
            <person name="Song I."/>
            <person name="Jeong J.-H."/>
            <person name="Kim D."/>
            <person name="Kim S."/>
            <person name="Ryu S."/>
            <person name="Song J.Y."/>
            <person name="Lee S.K."/>
        </authorList>
    </citation>
    <scope>NUCLEOTIDE SEQUENCE [LARGE SCALE GENOMIC DNA]</scope>
    <source>
        <tissue evidence="1">Muscle</tissue>
    </source>
</reference>
<gene>
    <name evidence="1" type="ORF">EYF80_027430</name>
</gene>
<keyword evidence="2" id="KW-1185">Reference proteome</keyword>
<accession>A0A4Z2HBD5</accession>